<evidence type="ECO:0000256" key="10">
    <source>
        <dbReference type="PIRSR" id="PIRSR630616-3"/>
    </source>
</evidence>
<keyword evidence="3 9" id="KW-0547">Nucleotide-binding</keyword>
<dbReference type="InterPro" id="IPR017441">
    <property type="entry name" value="Protein_kinase_ATP_BS"/>
</dbReference>
<dbReference type="Proteomes" id="UP001178461">
    <property type="component" value="Chromosome 6"/>
</dbReference>
<dbReference type="EC" id="2.7.11.1" evidence="13"/>
<comment type="similarity">
    <text evidence="13">Belongs to the protein kinase superfamily. Ser/Thr protein kinase family. Aurora subfamily.</text>
</comment>
<feature type="binding site" evidence="9">
    <location>
        <position position="126"/>
    </location>
    <ligand>
        <name>ATP</name>
        <dbReference type="ChEBI" id="CHEBI:30616"/>
    </ligand>
</feature>
<feature type="binding site" evidence="9">
    <location>
        <position position="145"/>
    </location>
    <ligand>
        <name>ATP</name>
        <dbReference type="ChEBI" id="CHEBI:30616"/>
    </ligand>
</feature>
<evidence type="ECO:0000256" key="12">
    <source>
        <dbReference type="RuleBase" id="RU000304"/>
    </source>
</evidence>
<dbReference type="GO" id="GO:0005524">
    <property type="term" value="F:ATP binding"/>
    <property type="evidence" value="ECO:0007669"/>
    <property type="project" value="UniProtKB-UniRule"/>
</dbReference>
<dbReference type="SMART" id="SM00220">
    <property type="entry name" value="S_TKc"/>
    <property type="match status" value="1"/>
</dbReference>
<feature type="cross-link" description="Glycyl lysine isopeptide (Lys-Gly) (interchain with G-Cter in SUMO2)" evidence="10">
    <location>
        <position position="241"/>
    </location>
</feature>
<dbReference type="Gene3D" id="3.30.200.20">
    <property type="entry name" value="Phosphorylase Kinase, domain 1"/>
    <property type="match status" value="1"/>
</dbReference>
<dbReference type="InterPro" id="IPR030616">
    <property type="entry name" value="Aur-like"/>
</dbReference>
<accession>A0AA35KJ34</accession>
<dbReference type="InterPro" id="IPR000719">
    <property type="entry name" value="Prot_kinase_dom"/>
</dbReference>
<dbReference type="Gene3D" id="1.10.510.10">
    <property type="entry name" value="Transferase(Phosphotransferase) domain 1"/>
    <property type="match status" value="1"/>
</dbReference>
<protein>
    <recommendedName>
        <fullName evidence="13">Aurora kinase</fullName>
        <ecNumber evidence="13">2.7.11.1</ecNumber>
    </recommendedName>
</protein>
<sequence length="383" mass="43922">MTSGNSKTVLKNVCDNKLARLHCKMPQDFFTFSLCSSFFLHWKPSIACCDSQSSAQEETMARSAVQQTPVRKQLNNDKGRLEPKEENASQENASQANAKRDSGSLLPRKMWGTSDFEFGKPLGKGRFGAVYLAREKKTHFILALKVIFKSLLEKSQLEHQLRREIEILSHLRHPNILRMYNYFHDQTRVFLMLEYAPGGELYKELQKKTHFDDIRTATYMEEISDALMYCHALKVIHRDIKPENLLLGLRGELKLADFGWSVHAPSLRRTTFCGTADYLAPEMIEGSPHSENVDVWCVGVLCYECLAGYAPFEAPTQMETFRRIKDVNFSFPSWVSDGAKDLISKVLNRTPSLRLPLKEIIAHPWVKTNSRRILPPVYNETEE</sequence>
<evidence type="ECO:0000256" key="14">
    <source>
        <dbReference type="SAM" id="MobiDB-lite"/>
    </source>
</evidence>
<keyword evidence="17" id="KW-1185">Reference proteome</keyword>
<evidence type="ECO:0000313" key="17">
    <source>
        <dbReference type="Proteomes" id="UP001178461"/>
    </source>
</evidence>
<evidence type="ECO:0000256" key="3">
    <source>
        <dbReference type="ARBA" id="ARBA00022741"/>
    </source>
</evidence>
<feature type="active site" description="Proton acceptor" evidence="8">
    <location>
        <position position="239"/>
    </location>
</feature>
<reference evidence="16" key="1">
    <citation type="submission" date="2022-12" db="EMBL/GenBank/DDBJ databases">
        <authorList>
            <person name="Alioto T."/>
            <person name="Alioto T."/>
            <person name="Gomez Garrido J."/>
        </authorList>
    </citation>
    <scope>NUCLEOTIDE SEQUENCE</scope>
</reference>
<keyword evidence="1 12" id="KW-0723">Serine/threonine-protein kinase</keyword>
<proteinExistence type="inferred from homology"/>
<evidence type="ECO:0000256" key="13">
    <source>
        <dbReference type="RuleBase" id="RU367134"/>
    </source>
</evidence>
<keyword evidence="5 9" id="KW-0067">ATP-binding</keyword>
<dbReference type="CDD" id="cd14007">
    <property type="entry name" value="STKc_Aurora"/>
    <property type="match status" value="1"/>
</dbReference>
<evidence type="ECO:0000259" key="15">
    <source>
        <dbReference type="PROSITE" id="PS50011"/>
    </source>
</evidence>
<feature type="domain" description="Protein kinase" evidence="15">
    <location>
        <begin position="116"/>
        <end position="366"/>
    </location>
</feature>
<dbReference type="FunFam" id="1.10.510.10:FF:000235">
    <property type="entry name" value="Serine/threonine-protein kinase ark1"/>
    <property type="match status" value="1"/>
</dbReference>
<feature type="binding site" evidence="9">
    <location>
        <begin position="194"/>
        <end position="196"/>
    </location>
    <ligand>
        <name>ATP</name>
        <dbReference type="ChEBI" id="CHEBI:30616"/>
    </ligand>
</feature>
<evidence type="ECO:0000256" key="4">
    <source>
        <dbReference type="ARBA" id="ARBA00022777"/>
    </source>
</evidence>
<organism evidence="16 17">
    <name type="scientific">Podarcis lilfordi</name>
    <name type="common">Lilford's wall lizard</name>
    <dbReference type="NCBI Taxonomy" id="74358"/>
    <lineage>
        <taxon>Eukaryota</taxon>
        <taxon>Metazoa</taxon>
        <taxon>Chordata</taxon>
        <taxon>Craniata</taxon>
        <taxon>Vertebrata</taxon>
        <taxon>Euteleostomi</taxon>
        <taxon>Lepidosauria</taxon>
        <taxon>Squamata</taxon>
        <taxon>Bifurcata</taxon>
        <taxon>Unidentata</taxon>
        <taxon>Episquamata</taxon>
        <taxon>Laterata</taxon>
        <taxon>Lacertibaenia</taxon>
        <taxon>Lacertidae</taxon>
        <taxon>Podarcis</taxon>
    </lineage>
</organism>
<feature type="region of interest" description="Disordered" evidence="14">
    <location>
        <begin position="59"/>
        <end position="106"/>
    </location>
</feature>
<evidence type="ECO:0000256" key="8">
    <source>
        <dbReference type="PIRSR" id="PIRSR630616-1"/>
    </source>
</evidence>
<evidence type="ECO:0000313" key="16">
    <source>
        <dbReference type="EMBL" id="CAI5778362.1"/>
    </source>
</evidence>
<feature type="binding site" evidence="9">
    <location>
        <position position="257"/>
    </location>
    <ligand>
        <name>ATP</name>
        <dbReference type="ChEBI" id="CHEBI:30616"/>
    </ligand>
</feature>
<dbReference type="AlphaFoldDB" id="A0AA35KJ34"/>
<evidence type="ECO:0000256" key="2">
    <source>
        <dbReference type="ARBA" id="ARBA00022679"/>
    </source>
</evidence>
<keyword evidence="4 13" id="KW-0418">Kinase</keyword>
<evidence type="ECO:0000256" key="5">
    <source>
        <dbReference type="ARBA" id="ARBA00022840"/>
    </source>
</evidence>
<comment type="catalytic activity">
    <reaction evidence="6 13">
        <text>L-threonyl-[protein] + ATP = O-phospho-L-threonyl-[protein] + ADP + H(+)</text>
        <dbReference type="Rhea" id="RHEA:46608"/>
        <dbReference type="Rhea" id="RHEA-COMP:11060"/>
        <dbReference type="Rhea" id="RHEA-COMP:11605"/>
        <dbReference type="ChEBI" id="CHEBI:15378"/>
        <dbReference type="ChEBI" id="CHEBI:30013"/>
        <dbReference type="ChEBI" id="CHEBI:30616"/>
        <dbReference type="ChEBI" id="CHEBI:61977"/>
        <dbReference type="ChEBI" id="CHEBI:456216"/>
        <dbReference type="EC" id="2.7.11.1"/>
    </reaction>
</comment>
<keyword evidence="2 13" id="KW-0808">Transferase</keyword>
<name>A0AA35KJ34_9SAUR</name>
<evidence type="ECO:0000256" key="7">
    <source>
        <dbReference type="ARBA" id="ARBA00048679"/>
    </source>
</evidence>
<evidence type="ECO:0000256" key="9">
    <source>
        <dbReference type="PIRSR" id="PIRSR630616-2"/>
    </source>
</evidence>
<dbReference type="PROSITE" id="PS00108">
    <property type="entry name" value="PROTEIN_KINASE_ST"/>
    <property type="match status" value="1"/>
</dbReference>
<dbReference type="EMBL" id="OX395131">
    <property type="protein sequence ID" value="CAI5778362.1"/>
    <property type="molecule type" value="Genomic_DNA"/>
</dbReference>
<gene>
    <name evidence="16" type="ORF">PODLI_1B030017</name>
</gene>
<dbReference type="InterPro" id="IPR011009">
    <property type="entry name" value="Kinase-like_dom_sf"/>
</dbReference>
<evidence type="ECO:0000256" key="6">
    <source>
        <dbReference type="ARBA" id="ARBA00047899"/>
    </source>
</evidence>
<dbReference type="FunFam" id="3.30.200.20:FF:000042">
    <property type="entry name" value="Aurora kinase A"/>
    <property type="match status" value="1"/>
</dbReference>
<dbReference type="PANTHER" id="PTHR24350">
    <property type="entry name" value="SERINE/THREONINE-PROTEIN KINASE IAL-RELATED"/>
    <property type="match status" value="1"/>
</dbReference>
<dbReference type="PROSITE" id="PS00107">
    <property type="entry name" value="PROTEIN_KINASE_ATP"/>
    <property type="match status" value="1"/>
</dbReference>
<comment type="catalytic activity">
    <reaction evidence="7 13">
        <text>L-seryl-[protein] + ATP = O-phospho-L-seryl-[protein] + ADP + H(+)</text>
        <dbReference type="Rhea" id="RHEA:17989"/>
        <dbReference type="Rhea" id="RHEA-COMP:9863"/>
        <dbReference type="Rhea" id="RHEA-COMP:11604"/>
        <dbReference type="ChEBI" id="CHEBI:15378"/>
        <dbReference type="ChEBI" id="CHEBI:29999"/>
        <dbReference type="ChEBI" id="CHEBI:30616"/>
        <dbReference type="ChEBI" id="CHEBI:83421"/>
        <dbReference type="ChEBI" id="CHEBI:456216"/>
        <dbReference type="EC" id="2.7.11.1"/>
    </reaction>
</comment>
<feature type="compositionally biased region" description="Basic and acidic residues" evidence="14">
    <location>
        <begin position="74"/>
        <end position="87"/>
    </location>
</feature>
<dbReference type="Pfam" id="PF00069">
    <property type="entry name" value="Pkinase"/>
    <property type="match status" value="1"/>
</dbReference>
<dbReference type="SUPFAM" id="SSF56112">
    <property type="entry name" value="Protein kinase-like (PK-like)"/>
    <property type="match status" value="1"/>
</dbReference>
<feature type="binding site" evidence="9">
    <location>
        <begin position="243"/>
        <end position="244"/>
    </location>
    <ligand>
        <name>ATP</name>
        <dbReference type="ChEBI" id="CHEBI:30616"/>
    </ligand>
</feature>
<dbReference type="PROSITE" id="PS50011">
    <property type="entry name" value="PROTEIN_KINASE_DOM"/>
    <property type="match status" value="1"/>
</dbReference>
<dbReference type="InterPro" id="IPR008271">
    <property type="entry name" value="Ser/Thr_kinase_AS"/>
</dbReference>
<dbReference type="GO" id="GO:0004674">
    <property type="term" value="F:protein serine/threonine kinase activity"/>
    <property type="evidence" value="ECO:0007669"/>
    <property type="project" value="UniProtKB-KW"/>
</dbReference>
<evidence type="ECO:0000256" key="1">
    <source>
        <dbReference type="ARBA" id="ARBA00022527"/>
    </source>
</evidence>
<feature type="binding site" evidence="11">
    <location>
        <position position="149"/>
    </location>
    <ligand>
        <name>ATP</name>
        <dbReference type="ChEBI" id="CHEBI:30616"/>
    </ligand>
</feature>
<evidence type="ECO:0000256" key="11">
    <source>
        <dbReference type="PROSITE-ProRule" id="PRU10141"/>
    </source>
</evidence>